<dbReference type="Proteomes" id="UP000219514">
    <property type="component" value="Unassembled WGS sequence"/>
</dbReference>
<dbReference type="RefSeq" id="WP_216359562.1">
    <property type="nucleotide sequence ID" value="NZ_JACHXB010000001.1"/>
</dbReference>
<dbReference type="SUPFAM" id="SSF54427">
    <property type="entry name" value="NTF2-like"/>
    <property type="match status" value="1"/>
</dbReference>
<proteinExistence type="predicted"/>
<dbReference type="AlphaFoldDB" id="A0A285E8I8"/>
<protein>
    <submittedName>
        <fullName evidence="1">SnoaL-like domain-containing protein</fullName>
    </submittedName>
</protein>
<organism evidence="1 2">
    <name type="scientific">Geodermatophilus sabuli</name>
    <dbReference type="NCBI Taxonomy" id="1564158"/>
    <lineage>
        <taxon>Bacteria</taxon>
        <taxon>Bacillati</taxon>
        <taxon>Actinomycetota</taxon>
        <taxon>Actinomycetes</taxon>
        <taxon>Geodermatophilales</taxon>
        <taxon>Geodermatophilaceae</taxon>
        <taxon>Geodermatophilus</taxon>
    </lineage>
</organism>
<accession>A0A285E8I8</accession>
<gene>
    <name evidence="1" type="ORF">SAMN06893097_101182</name>
</gene>
<evidence type="ECO:0000313" key="1">
    <source>
        <dbReference type="EMBL" id="SNX94391.1"/>
    </source>
</evidence>
<dbReference type="Gene3D" id="3.10.450.50">
    <property type="match status" value="1"/>
</dbReference>
<reference evidence="1 2" key="1">
    <citation type="submission" date="2017-09" db="EMBL/GenBank/DDBJ databases">
        <authorList>
            <person name="Ehlers B."/>
            <person name="Leendertz F.H."/>
        </authorList>
    </citation>
    <scope>NUCLEOTIDE SEQUENCE [LARGE SCALE GENOMIC DNA]</scope>
    <source>
        <strain evidence="1 2">DSM 46844</strain>
    </source>
</reference>
<keyword evidence="2" id="KW-1185">Reference proteome</keyword>
<sequence length="145" mass="16434">MGEAEVLELFRRAVTGDDAQAMRAGLERLFGLTSGEGVSAEDEYRVRHPDYVMEMPQSGERIRGRDAMRAMQEAFPTPPSIRLRRVVGAGRVWVVEGVNDYGDDVWHVVLTLELDDDGRIVRDTRYYARPSEAPAWRAEWVEPLG</sequence>
<evidence type="ECO:0000313" key="2">
    <source>
        <dbReference type="Proteomes" id="UP000219514"/>
    </source>
</evidence>
<name>A0A285E8I8_9ACTN</name>
<dbReference type="InterPro" id="IPR032710">
    <property type="entry name" value="NTF2-like_dom_sf"/>
</dbReference>
<dbReference type="EMBL" id="OBDO01000001">
    <property type="protein sequence ID" value="SNX94391.1"/>
    <property type="molecule type" value="Genomic_DNA"/>
</dbReference>